<evidence type="ECO:0000313" key="15">
    <source>
        <dbReference type="EMBL" id="MBT1071099.1"/>
    </source>
</evidence>
<dbReference type="NCBIfam" id="TIGR00763">
    <property type="entry name" value="lon"/>
    <property type="match status" value="1"/>
</dbReference>
<feature type="active site" evidence="9 11">
    <location>
        <position position="684"/>
    </location>
</feature>
<evidence type="ECO:0000256" key="4">
    <source>
        <dbReference type="ARBA" id="ARBA00022741"/>
    </source>
</evidence>
<dbReference type="SMART" id="SM00382">
    <property type="entry name" value="AAA"/>
    <property type="match status" value="1"/>
</dbReference>
<comment type="similarity">
    <text evidence="9 10 11 12">Belongs to the peptidase S16 family.</text>
</comment>
<dbReference type="Pfam" id="PF05362">
    <property type="entry name" value="Lon_C"/>
    <property type="match status" value="1"/>
</dbReference>
<dbReference type="EC" id="3.4.21.53" evidence="9 10"/>
<keyword evidence="4 9" id="KW-0547">Nucleotide-binding</keyword>
<dbReference type="Gene3D" id="3.40.50.300">
    <property type="entry name" value="P-loop containing nucleotide triphosphate hydrolases"/>
    <property type="match status" value="1"/>
</dbReference>
<protein>
    <recommendedName>
        <fullName evidence="9 10">Lon protease</fullName>
        <ecNumber evidence="9 10">3.4.21.53</ecNumber>
    </recommendedName>
    <alternativeName>
        <fullName evidence="9">ATP-dependent protease La</fullName>
    </alternativeName>
</protein>
<dbReference type="SMART" id="SM00464">
    <property type="entry name" value="LON"/>
    <property type="match status" value="1"/>
</dbReference>
<evidence type="ECO:0000256" key="6">
    <source>
        <dbReference type="ARBA" id="ARBA00022825"/>
    </source>
</evidence>
<dbReference type="InterPro" id="IPR054594">
    <property type="entry name" value="Lon_lid"/>
</dbReference>
<dbReference type="InterPro" id="IPR008269">
    <property type="entry name" value="Lon_proteolytic"/>
</dbReference>
<dbReference type="InterPro" id="IPR027417">
    <property type="entry name" value="P-loop_NTPase"/>
</dbReference>
<evidence type="ECO:0000313" key="16">
    <source>
        <dbReference type="Proteomes" id="UP000784128"/>
    </source>
</evidence>
<keyword evidence="5 9" id="KW-0378">Hydrolase</keyword>
<comment type="catalytic activity">
    <reaction evidence="9 10 11">
        <text>Hydrolysis of proteins in presence of ATP.</text>
        <dbReference type="EC" id="3.4.21.53"/>
    </reaction>
</comment>
<reference evidence="15 16" key="1">
    <citation type="submission" date="2021-05" db="EMBL/GenBank/DDBJ databases">
        <title>The draft genome of Geobacter chapellei DSM 13688.</title>
        <authorList>
            <person name="Xu Z."/>
            <person name="Masuda Y."/>
            <person name="Itoh H."/>
            <person name="Senoo K."/>
        </authorList>
    </citation>
    <scope>NUCLEOTIDE SEQUENCE [LARGE SCALE GENOMIC DNA]</scope>
    <source>
        <strain evidence="15 16">DSM 13688</strain>
    </source>
</reference>
<dbReference type="InterPro" id="IPR027543">
    <property type="entry name" value="Lon_bac"/>
</dbReference>
<feature type="domain" description="Lon N-terminal" evidence="14">
    <location>
        <begin position="16"/>
        <end position="209"/>
    </location>
</feature>
<evidence type="ECO:0000256" key="3">
    <source>
        <dbReference type="ARBA" id="ARBA00022670"/>
    </source>
</evidence>
<feature type="active site" evidence="9 11">
    <location>
        <position position="727"/>
    </location>
</feature>
<dbReference type="CDD" id="cd19500">
    <property type="entry name" value="RecA-like_Lon"/>
    <property type="match status" value="1"/>
</dbReference>
<sequence length="810" mass="89801">MSDDPPTPENNLPDRMPLLPLQDTVIFPMMRLQLAVEREKSLAAVQQALSQDRRIFVVSQRETSDGEPGDESLYQVGTICILLHSVPQEQGAVILVQGITKARISSIWHEPTYRAVTVEQFPDTEVVDEVEERAVMRNVLERFGAIAFSGDSIPQELVYFLQNISDPMVVAFSIAGSLHLSVPEAQSILEMTDPVRRLHILYGILAKEAEVVSVQNAIKSAVDDEMKKHQKEYYLREQMKAIQNELGGNSARSDASEMNEKILGKQMPEVAEKEALRQLARLERMSQEGPEAETVRNYLDWMVDLPWNTFSDDSIDIGEAKKVLDEDHAFLEKVKERILEFLAVHKLQNTSRGSIICFVGPPGVGKTSLGKSIARAMGRKFVRLSLGGIHDEADMRGHRRTYIGAMPGRIIYAMKQAGTKNPVLMLDEIDKIGSDYRGGDIYSALLEILDPEQNNNFTDHYLNVPFDLSNVVFITTANTLERIPPPLLDRMEIIQLAGYTEEEKLDIAMRYLISRQIERNGLDASKVTFLPDAITTIIDKYTREAGLRNLERGIGKICRKIARKVAEGLVEHQNVGASHVEELMGEPPRVFDTELDQDEVGIATGLAWTPAGGEILFVEAMAMEGKPMLHLTGSLGDIMKESADAALSYIRANADRFNIPTSRFRDTSLHIHVPAGALPKDGPSAGITMATAVLSTLCRKPVRREVAMTGEITLRGKVLPIGGIKEKIFGAVRAGIKVVIIPEGNQRDLVDIPRQILQKVRIVPVKTIDDAFDEAFVACPGPVEAVVPGAKMPIPMQEKEAVIVRENSES</sequence>
<accession>A0ABS5U609</accession>
<keyword evidence="2 9" id="KW-0963">Cytoplasm</keyword>
<name>A0ABS5U609_9BACT</name>
<dbReference type="InterPro" id="IPR008268">
    <property type="entry name" value="Peptidase_S16_AS"/>
</dbReference>
<dbReference type="Pfam" id="PF00004">
    <property type="entry name" value="AAA"/>
    <property type="match status" value="1"/>
</dbReference>
<dbReference type="PIRSF" id="PIRSF001174">
    <property type="entry name" value="Lon_proteas"/>
    <property type="match status" value="1"/>
</dbReference>
<dbReference type="SUPFAM" id="SSF88697">
    <property type="entry name" value="PUA domain-like"/>
    <property type="match status" value="1"/>
</dbReference>
<gene>
    <name evidence="9 15" type="primary">lon</name>
    <name evidence="15" type="ORF">KJB30_04850</name>
</gene>
<comment type="subunit">
    <text evidence="9 10">Homohexamer. Organized in a ring with a central cavity.</text>
</comment>
<comment type="induction">
    <text evidence="9">By heat shock.</text>
</comment>
<dbReference type="PANTHER" id="PTHR10046">
    <property type="entry name" value="ATP DEPENDENT LON PROTEASE FAMILY MEMBER"/>
    <property type="match status" value="1"/>
</dbReference>
<keyword evidence="3 9" id="KW-0645">Protease</keyword>
<dbReference type="Gene3D" id="1.10.8.60">
    <property type="match status" value="1"/>
</dbReference>
<dbReference type="Gene3D" id="2.30.130.40">
    <property type="entry name" value="LON domain-like"/>
    <property type="match status" value="1"/>
</dbReference>
<evidence type="ECO:0000256" key="12">
    <source>
        <dbReference type="RuleBase" id="RU000591"/>
    </source>
</evidence>
<dbReference type="HAMAP" id="MF_01973">
    <property type="entry name" value="lon_bact"/>
    <property type="match status" value="1"/>
</dbReference>
<dbReference type="EMBL" id="JAHDYS010000003">
    <property type="protein sequence ID" value="MBT1071099.1"/>
    <property type="molecule type" value="Genomic_DNA"/>
</dbReference>
<dbReference type="InterPro" id="IPR027065">
    <property type="entry name" value="Lon_Prtase"/>
</dbReference>
<feature type="domain" description="Lon proteolytic" evidence="13">
    <location>
        <begin position="597"/>
        <end position="778"/>
    </location>
</feature>
<dbReference type="SUPFAM" id="SSF54211">
    <property type="entry name" value="Ribosomal protein S5 domain 2-like"/>
    <property type="match status" value="1"/>
</dbReference>
<dbReference type="InterPro" id="IPR015947">
    <property type="entry name" value="PUA-like_sf"/>
</dbReference>
<evidence type="ECO:0000256" key="1">
    <source>
        <dbReference type="ARBA" id="ARBA00004496"/>
    </source>
</evidence>
<organism evidence="15 16">
    <name type="scientific">Pelotalea chapellei</name>
    <dbReference type="NCBI Taxonomy" id="44671"/>
    <lineage>
        <taxon>Bacteria</taxon>
        <taxon>Pseudomonadati</taxon>
        <taxon>Thermodesulfobacteriota</taxon>
        <taxon>Desulfuromonadia</taxon>
        <taxon>Geobacterales</taxon>
        <taxon>Geobacteraceae</taxon>
        <taxon>Pelotalea</taxon>
    </lineage>
</organism>
<dbReference type="InterPro" id="IPR020568">
    <property type="entry name" value="Ribosomal_Su5_D2-typ_SF"/>
</dbReference>
<evidence type="ECO:0000256" key="10">
    <source>
        <dbReference type="PIRNR" id="PIRNR001174"/>
    </source>
</evidence>
<comment type="function">
    <text evidence="9">ATP-dependent serine protease that mediates the selective degradation of mutant and abnormal proteins as well as certain short-lived regulatory proteins. Required for cellular homeostasis and for survival from DNA damage and developmental changes induced by stress. Degrades polypeptides processively to yield small peptide fragments that are 5 to 10 amino acids long. Binds to DNA in a double-stranded, site-specific manner.</text>
</comment>
<dbReference type="InterPro" id="IPR014721">
    <property type="entry name" value="Ribsml_uS5_D2-typ_fold_subgr"/>
</dbReference>
<dbReference type="InterPro" id="IPR003111">
    <property type="entry name" value="Lon_prtase_N"/>
</dbReference>
<comment type="subcellular location">
    <subcellularLocation>
        <location evidence="1 9 10">Cytoplasm</location>
    </subcellularLocation>
</comment>
<keyword evidence="7 9" id="KW-0067">ATP-binding</keyword>
<comment type="caution">
    <text evidence="15">The sequence shown here is derived from an EMBL/GenBank/DDBJ whole genome shotgun (WGS) entry which is preliminary data.</text>
</comment>
<keyword evidence="6 9" id="KW-0720">Serine protease</keyword>
<dbReference type="Gene3D" id="1.20.5.5270">
    <property type="match status" value="1"/>
</dbReference>
<dbReference type="InterPro" id="IPR003593">
    <property type="entry name" value="AAA+_ATPase"/>
</dbReference>
<dbReference type="InterPro" id="IPR003959">
    <property type="entry name" value="ATPase_AAA_core"/>
</dbReference>
<evidence type="ECO:0000259" key="14">
    <source>
        <dbReference type="PROSITE" id="PS51787"/>
    </source>
</evidence>
<dbReference type="InterPro" id="IPR004815">
    <property type="entry name" value="Lon_bac/euk-typ"/>
</dbReference>
<keyword evidence="16" id="KW-1185">Reference proteome</keyword>
<dbReference type="Gene3D" id="3.30.230.10">
    <property type="match status" value="1"/>
</dbReference>
<evidence type="ECO:0000256" key="5">
    <source>
        <dbReference type="ARBA" id="ARBA00022801"/>
    </source>
</evidence>
<proteinExistence type="evidence at transcript level"/>
<dbReference type="SUPFAM" id="SSF52540">
    <property type="entry name" value="P-loop containing nucleoside triphosphate hydrolases"/>
    <property type="match status" value="1"/>
</dbReference>
<evidence type="ECO:0000256" key="11">
    <source>
        <dbReference type="PROSITE-ProRule" id="PRU01122"/>
    </source>
</evidence>
<dbReference type="PRINTS" id="PR00830">
    <property type="entry name" value="ENDOLAPTASE"/>
</dbReference>
<dbReference type="InterPro" id="IPR046336">
    <property type="entry name" value="Lon_prtase_N_sf"/>
</dbReference>
<evidence type="ECO:0000259" key="13">
    <source>
        <dbReference type="PROSITE" id="PS51786"/>
    </source>
</evidence>
<dbReference type="Proteomes" id="UP000784128">
    <property type="component" value="Unassembled WGS sequence"/>
</dbReference>
<dbReference type="PROSITE" id="PS51786">
    <property type="entry name" value="LON_PROTEOLYTIC"/>
    <property type="match status" value="1"/>
</dbReference>
<feature type="binding site" evidence="9">
    <location>
        <begin position="360"/>
        <end position="367"/>
    </location>
    <ligand>
        <name>ATP</name>
        <dbReference type="ChEBI" id="CHEBI:30616"/>
    </ligand>
</feature>
<dbReference type="Pfam" id="PF22667">
    <property type="entry name" value="Lon_lid"/>
    <property type="match status" value="1"/>
</dbReference>
<dbReference type="PROSITE" id="PS51787">
    <property type="entry name" value="LON_N"/>
    <property type="match status" value="1"/>
</dbReference>
<evidence type="ECO:0000256" key="2">
    <source>
        <dbReference type="ARBA" id="ARBA00022490"/>
    </source>
</evidence>
<dbReference type="Gene3D" id="1.20.58.1480">
    <property type="match status" value="1"/>
</dbReference>
<evidence type="ECO:0000256" key="8">
    <source>
        <dbReference type="ARBA" id="ARBA00023016"/>
    </source>
</evidence>
<evidence type="ECO:0000256" key="9">
    <source>
        <dbReference type="HAMAP-Rule" id="MF_01973"/>
    </source>
</evidence>
<dbReference type="PROSITE" id="PS01046">
    <property type="entry name" value="LON_SER"/>
    <property type="match status" value="1"/>
</dbReference>
<evidence type="ECO:0000256" key="7">
    <source>
        <dbReference type="ARBA" id="ARBA00022840"/>
    </source>
</evidence>
<dbReference type="GO" id="GO:0004252">
    <property type="term" value="F:serine-type endopeptidase activity"/>
    <property type="evidence" value="ECO:0007669"/>
    <property type="project" value="UniProtKB-EC"/>
</dbReference>
<dbReference type="Pfam" id="PF02190">
    <property type="entry name" value="LON_substr_bdg"/>
    <property type="match status" value="1"/>
</dbReference>
<keyword evidence="8 9" id="KW-0346">Stress response</keyword>